<evidence type="ECO:0000259" key="7">
    <source>
        <dbReference type="Pfam" id="PF02771"/>
    </source>
</evidence>
<dbReference type="InterPro" id="IPR009075">
    <property type="entry name" value="AcylCo_DH/oxidase_C"/>
</dbReference>
<comment type="similarity">
    <text evidence="2">Belongs to the acyl-CoA dehydrogenase family.</text>
</comment>
<dbReference type="Pfam" id="PF00441">
    <property type="entry name" value="Acyl-CoA_dh_1"/>
    <property type="match status" value="1"/>
</dbReference>
<keyword evidence="5" id="KW-0560">Oxidoreductase</keyword>
<evidence type="ECO:0000256" key="5">
    <source>
        <dbReference type="ARBA" id="ARBA00023002"/>
    </source>
</evidence>
<dbReference type="PANTHER" id="PTHR43884:SF20">
    <property type="entry name" value="ACYL-COA DEHYDROGENASE FADE28"/>
    <property type="match status" value="1"/>
</dbReference>
<dbReference type="PANTHER" id="PTHR43884">
    <property type="entry name" value="ACYL-COA DEHYDROGENASE"/>
    <property type="match status" value="1"/>
</dbReference>
<organism evidence="8 9">
    <name type="scientific">Microvirga puerhi</name>
    <dbReference type="NCBI Taxonomy" id="2876078"/>
    <lineage>
        <taxon>Bacteria</taxon>
        <taxon>Pseudomonadati</taxon>
        <taxon>Pseudomonadota</taxon>
        <taxon>Alphaproteobacteria</taxon>
        <taxon>Hyphomicrobiales</taxon>
        <taxon>Methylobacteriaceae</taxon>
        <taxon>Microvirga</taxon>
    </lineage>
</organism>
<gene>
    <name evidence="8" type="ORF">K9B37_19685</name>
</gene>
<evidence type="ECO:0000313" key="9">
    <source>
        <dbReference type="Proteomes" id="UP000704176"/>
    </source>
</evidence>
<sequence length="328" mass="34901">MTCDMNYNEDQRQILDAANALLNTSYPLSRLQEEKPDDLTALAEFGAFALALPEERGGTGFTIVEEALVHGLLGRHLISSRALANPIAARLAARLGRHEIAEQVAAGTLSVCAAVPADDSLLLIDGAKATLGVVFGGRQVILIALEELPREGVPGLGHSVVLSRVRGPLSMIGECTDSSLLDTSDLLVTAQLLGIAEASRDMAVSYAKVREQFGRSIGSFQAIKHHCANMSVDAEALSALLDMAAIAVRDERGDAAFQVAALRLLAPRVAFANVRTCIQIHGGIGFSAEADAHHYLKQVHVLRQLLSGNTMLDLPAPLAPYTSINERN</sequence>
<dbReference type="Pfam" id="PF02771">
    <property type="entry name" value="Acyl-CoA_dh_N"/>
    <property type="match status" value="1"/>
</dbReference>
<dbReference type="SUPFAM" id="SSF47203">
    <property type="entry name" value="Acyl-CoA dehydrogenase C-terminal domain-like"/>
    <property type="match status" value="1"/>
</dbReference>
<keyword evidence="3" id="KW-0285">Flavoprotein</keyword>
<comment type="cofactor">
    <cofactor evidence="1">
        <name>FAD</name>
        <dbReference type="ChEBI" id="CHEBI:57692"/>
    </cofactor>
</comment>
<feature type="domain" description="Acyl-CoA dehydrogenase/oxidase N-terminal" evidence="7">
    <location>
        <begin position="8"/>
        <end position="104"/>
    </location>
</feature>
<evidence type="ECO:0000256" key="1">
    <source>
        <dbReference type="ARBA" id="ARBA00001974"/>
    </source>
</evidence>
<feature type="domain" description="Acyl-CoA dehydrogenase/oxidase C-terminal" evidence="6">
    <location>
        <begin position="186"/>
        <end position="303"/>
    </location>
</feature>
<evidence type="ECO:0000256" key="3">
    <source>
        <dbReference type="ARBA" id="ARBA00022630"/>
    </source>
</evidence>
<evidence type="ECO:0000256" key="4">
    <source>
        <dbReference type="ARBA" id="ARBA00022827"/>
    </source>
</evidence>
<dbReference type="Gene3D" id="1.10.540.10">
    <property type="entry name" value="Acyl-CoA dehydrogenase/oxidase, N-terminal domain"/>
    <property type="match status" value="1"/>
</dbReference>
<reference evidence="8 9" key="1">
    <citation type="submission" date="2021-09" db="EMBL/GenBank/DDBJ databases">
        <title>The complete genome sequence of a new microorganism.</title>
        <authorList>
            <person name="Zi Z."/>
        </authorList>
    </citation>
    <scope>NUCLEOTIDE SEQUENCE [LARGE SCALE GENOMIC DNA]</scope>
    <source>
        <strain evidence="8 9">WGZ8</strain>
    </source>
</reference>
<protein>
    <submittedName>
        <fullName evidence="8">Acyl-CoA/acyl-ACP dehydrogenase</fullName>
    </submittedName>
</protein>
<dbReference type="EMBL" id="JAIRBM010000018">
    <property type="protein sequence ID" value="MBZ6078483.1"/>
    <property type="molecule type" value="Genomic_DNA"/>
</dbReference>
<evidence type="ECO:0000256" key="2">
    <source>
        <dbReference type="ARBA" id="ARBA00009347"/>
    </source>
</evidence>
<dbReference type="InterPro" id="IPR009100">
    <property type="entry name" value="AcylCoA_DH/oxidase_NM_dom_sf"/>
</dbReference>
<dbReference type="SUPFAM" id="SSF56645">
    <property type="entry name" value="Acyl-CoA dehydrogenase NM domain-like"/>
    <property type="match status" value="1"/>
</dbReference>
<evidence type="ECO:0000313" key="8">
    <source>
        <dbReference type="EMBL" id="MBZ6078483.1"/>
    </source>
</evidence>
<accession>A0ABS7VSE4</accession>
<dbReference type="InterPro" id="IPR036250">
    <property type="entry name" value="AcylCo_DH-like_C"/>
</dbReference>
<name>A0ABS7VSE4_9HYPH</name>
<comment type="caution">
    <text evidence="8">The sequence shown here is derived from an EMBL/GenBank/DDBJ whole genome shotgun (WGS) entry which is preliminary data.</text>
</comment>
<dbReference type="InterPro" id="IPR013786">
    <property type="entry name" value="AcylCoA_DH/ox_N"/>
</dbReference>
<dbReference type="InterPro" id="IPR037069">
    <property type="entry name" value="AcylCoA_DH/ox_N_sf"/>
</dbReference>
<keyword evidence="9" id="KW-1185">Reference proteome</keyword>
<proteinExistence type="inferred from homology"/>
<evidence type="ECO:0000259" key="6">
    <source>
        <dbReference type="Pfam" id="PF00441"/>
    </source>
</evidence>
<dbReference type="Proteomes" id="UP000704176">
    <property type="component" value="Unassembled WGS sequence"/>
</dbReference>
<dbReference type="Gene3D" id="1.20.140.10">
    <property type="entry name" value="Butyryl-CoA Dehydrogenase, subunit A, domain 3"/>
    <property type="match status" value="1"/>
</dbReference>
<keyword evidence="4" id="KW-0274">FAD</keyword>